<proteinExistence type="predicted"/>
<sequence>MKLLGYEITIKRKPSSQENTHNKDDTYSRVENLLLQGGYGCVQKLDFLTRETSFDEMCMDSLDKVEFLMHIESAFGIDILDEKFATCQTIGGVVDLVDWVLGDKHQ</sequence>
<dbReference type="GeneID" id="10228576"/>
<protein>
    <submittedName>
        <fullName evidence="2">Uncharacterized protein ORF97</fullName>
    </submittedName>
</protein>
<name>F1D1B9_9CAUD</name>
<keyword evidence="3" id="KW-1185">Reference proteome</keyword>
<evidence type="ECO:0000313" key="3">
    <source>
        <dbReference type="Proteomes" id="UP000007502"/>
    </source>
</evidence>
<evidence type="ECO:0000259" key="1">
    <source>
        <dbReference type="Pfam" id="PF00550"/>
    </source>
</evidence>
<dbReference type="Proteomes" id="UP000007502">
    <property type="component" value="Segment"/>
</dbReference>
<dbReference type="SUPFAM" id="SSF47336">
    <property type="entry name" value="ACP-like"/>
    <property type="match status" value="1"/>
</dbReference>
<dbReference type="RefSeq" id="YP_004251038.1">
    <property type="nucleotide sequence ID" value="NC_015157.1"/>
</dbReference>
<accession>F1D1B9</accession>
<dbReference type="KEGG" id="vg:10228576"/>
<gene>
    <name evidence="2" type="primary">ORF97</name>
</gene>
<dbReference type="EMBL" id="HQ641347">
    <property type="protein sequence ID" value="ADX87913.1"/>
    <property type="molecule type" value="Genomic_DNA"/>
</dbReference>
<dbReference type="InterPro" id="IPR009081">
    <property type="entry name" value="PP-bd_ACP"/>
</dbReference>
<evidence type="ECO:0000313" key="2">
    <source>
        <dbReference type="EMBL" id="ADX87913.1"/>
    </source>
</evidence>
<dbReference type="InterPro" id="IPR036736">
    <property type="entry name" value="ACP-like_sf"/>
</dbReference>
<organism evidence="2 3">
    <name type="scientific">Vibrio phage ICP1</name>
    <dbReference type="NCBI Taxonomy" id="979525"/>
    <lineage>
        <taxon>Viruses</taxon>
        <taxon>Duplodnaviria</taxon>
        <taxon>Heunggongvirae</taxon>
        <taxon>Uroviricota</taxon>
        <taxon>Caudoviricetes</taxon>
        <taxon>Mohonavirus</taxon>
        <taxon>Mohonavirus ICP1</taxon>
    </lineage>
</organism>
<dbReference type="Pfam" id="PF00550">
    <property type="entry name" value="PP-binding"/>
    <property type="match status" value="1"/>
</dbReference>
<reference evidence="2 3" key="1">
    <citation type="journal article" date="2011" name="MBio">
        <title>Evidence of a dominant lineage of Vibrio cholerae-specific lytic bacteriophages shed by cholera patients over a 10-year period in Dhaka, Bangladesh.</title>
        <authorList>
            <person name="Seed K.D."/>
            <person name="Bodi K.L."/>
            <person name="Kropinski A.M."/>
            <person name="Ackermann H.W."/>
            <person name="Calderwood S.B."/>
            <person name="Qadri F."/>
            <person name="Camilli A."/>
        </authorList>
    </citation>
    <scope>NUCLEOTIDE SEQUENCE [LARGE SCALE GENOMIC DNA]</scope>
</reference>
<feature type="domain" description="Carrier" evidence="1">
    <location>
        <begin position="48"/>
        <end position="97"/>
    </location>
</feature>
<dbReference type="Gene3D" id="1.10.1200.10">
    <property type="entry name" value="ACP-like"/>
    <property type="match status" value="1"/>
</dbReference>